<dbReference type="AlphaFoldDB" id="A0AAJ5T589"/>
<protein>
    <submittedName>
        <fullName evidence="2">Uncharacterized protein</fullName>
    </submittedName>
</protein>
<evidence type="ECO:0000313" key="3">
    <source>
        <dbReference type="Proteomes" id="UP000268684"/>
    </source>
</evidence>
<dbReference type="EMBL" id="LR025742">
    <property type="protein sequence ID" value="VBB10645.1"/>
    <property type="molecule type" value="Genomic_DNA"/>
</dbReference>
<dbReference type="EMBL" id="LR025743">
    <property type="protein sequence ID" value="VBB13394.1"/>
    <property type="molecule type" value="Genomic_DNA"/>
</dbReference>
<name>A0AAJ5T589_9BURK</name>
<dbReference type="Proteomes" id="UP000268684">
    <property type="component" value="Chromosome I"/>
</dbReference>
<sequence>MLSHCPGNIFGAHRFEPRYDERPSEPVSTLFDGMVRVSARTAGNMIDGNAIRTYVCDVCVRCGAMVKREGAC</sequence>
<keyword evidence="3" id="KW-1185">Reference proteome</keyword>
<organism evidence="2 3">
    <name type="scientific">Burkholderia stabilis</name>
    <dbReference type="NCBI Taxonomy" id="95485"/>
    <lineage>
        <taxon>Bacteria</taxon>
        <taxon>Pseudomonadati</taxon>
        <taxon>Pseudomonadota</taxon>
        <taxon>Betaproteobacteria</taxon>
        <taxon>Burkholderiales</taxon>
        <taxon>Burkholderiaceae</taxon>
        <taxon>Burkholderia</taxon>
        <taxon>Burkholderia cepacia complex</taxon>
    </lineage>
</organism>
<dbReference type="Proteomes" id="UP000268684">
    <property type="component" value="Chromosome II"/>
</dbReference>
<dbReference type="GeneID" id="71056026"/>
<evidence type="ECO:0000313" key="2">
    <source>
        <dbReference type="EMBL" id="VBB13394.1"/>
    </source>
</evidence>
<reference evidence="2 3" key="1">
    <citation type="submission" date="2017-11" db="EMBL/GenBank/DDBJ databases">
        <authorList>
            <person name="Seth-Smith MB H."/>
        </authorList>
    </citation>
    <scope>NUCLEOTIDE SEQUENCE [LARGE SCALE GENOMIC DNA]</scope>
    <source>
        <strain evidence="2">E</strain>
    </source>
</reference>
<proteinExistence type="predicted"/>
<dbReference type="RefSeq" id="WP_122166183.1">
    <property type="nucleotide sequence ID" value="NZ_LR025742.1"/>
</dbReference>
<accession>A0AAJ5T589</accession>
<gene>
    <name evidence="1" type="ORF">BSTAB16_0752</name>
    <name evidence="2" type="ORF">BSTAB16_3579</name>
</gene>
<evidence type="ECO:0000313" key="1">
    <source>
        <dbReference type="EMBL" id="VBB10645.1"/>
    </source>
</evidence>